<proteinExistence type="predicted"/>
<reference evidence="2 3" key="1">
    <citation type="submission" date="2019-03" db="EMBL/GenBank/DDBJ databases">
        <title>Genomic Encyclopedia of Type Strains, Phase IV (KMG-IV): sequencing the most valuable type-strain genomes for metagenomic binning, comparative biology and taxonomic classification.</title>
        <authorList>
            <person name="Goeker M."/>
        </authorList>
    </citation>
    <scope>NUCLEOTIDE SEQUENCE [LARGE SCALE GENOMIC DNA]</scope>
    <source>
        <strain evidence="2 3">DSM 24830</strain>
    </source>
</reference>
<keyword evidence="3" id="KW-1185">Reference proteome</keyword>
<dbReference type="Pfam" id="PF06452">
    <property type="entry name" value="CBM9_1"/>
    <property type="match status" value="1"/>
</dbReference>
<dbReference type="GO" id="GO:0030246">
    <property type="term" value="F:carbohydrate binding"/>
    <property type="evidence" value="ECO:0007669"/>
    <property type="project" value="InterPro"/>
</dbReference>
<dbReference type="GO" id="GO:0004553">
    <property type="term" value="F:hydrolase activity, hydrolyzing O-glycosyl compounds"/>
    <property type="evidence" value="ECO:0007669"/>
    <property type="project" value="InterPro"/>
</dbReference>
<dbReference type="Gene3D" id="2.60.40.1190">
    <property type="match status" value="1"/>
</dbReference>
<dbReference type="SUPFAM" id="SSF49344">
    <property type="entry name" value="CBD9-like"/>
    <property type="match status" value="1"/>
</dbReference>
<evidence type="ECO:0000259" key="1">
    <source>
        <dbReference type="Pfam" id="PF06452"/>
    </source>
</evidence>
<comment type="caution">
    <text evidence="2">The sequence shown here is derived from an EMBL/GenBank/DDBJ whole genome shotgun (WGS) entry which is preliminary data.</text>
</comment>
<dbReference type="OrthoDB" id="5619228at2"/>
<dbReference type="InterPro" id="IPR010502">
    <property type="entry name" value="Carb-bd_dom_fam9"/>
</dbReference>
<dbReference type="Proteomes" id="UP000294887">
    <property type="component" value="Unassembled WGS sequence"/>
</dbReference>
<dbReference type="AlphaFoldDB" id="A0A4V2P8T5"/>
<dbReference type="GO" id="GO:0016052">
    <property type="term" value="P:carbohydrate catabolic process"/>
    <property type="evidence" value="ECO:0007669"/>
    <property type="project" value="InterPro"/>
</dbReference>
<accession>A0A4V2P8T5</accession>
<evidence type="ECO:0000313" key="2">
    <source>
        <dbReference type="EMBL" id="TCJ86975.1"/>
    </source>
</evidence>
<sequence length="834" mass="95098">MKLSTITFVFIALLSLTPFAAYLYKNLEPEKVSAESVFTPAAIKNGTSDATKSKTAEGNTQSSVEITKIADDKDTASKPKKVSIDVKYPPALNKTSPLGINTNEIYEQDASIPFVDLFRVSMPFNENIRCRKQDQPCLTSAKVEYDKQGWPKKLNGGKAGVFFIRNVSREAYPEGNYTVLYDGEGKIDYLQNVEVVKREKGEDTIQLTARADGFMTAALQIVESNPEKPLRNIRILLPGGICQGKPFEQVADSIFCKDSKYLSFKDHYKTILFNPDYLNFMKDFNVIRFMPMSGVTRNPAVTWDQRPKMDKATWGGIYGSRGAPLEVQVELANRLKANPWLNVPHAADDNYIKQFATYVHENLDPKLTPYIEYTNEAWNSNFVHNEYMQKMGIKEKLDQDALMAGYKYYSKRSVEFYEIWEKIYGGHEKFVRVISGWDTRPDISGIILAYKDTYKSVDALAIAPYIGGNTRGFRESETVDDIFHLLTDEKSYRSLNKVIDEIKKHQKLANDFGVSLVAYEGGQGLVDWATRDYMQHPNPLFFGANRDPRMADLYDTIYKEWRELGADLFVAFSAPRSCNASGCWGLKEHIRKDLKESPKHQASLDFINTNDKWWKWDEIKAVKKPGSKEVAKYLPKTDPDKPRIVIRPAKGDPKHFFRLENPQALNILLEGDSWDKRDISGKWQVKWDKDYLYFSAKVYDKEAKNDSKNPEDDDSVEFFIDPNNSRSKTLDKSNDFHFIFARNGKKATFGSGTSKNQKLDIPFDVEEKYDGYEIHAKIKWKDLGVTPAVKNKLGMDVVINDDDDGGKSDARLGWNTRNSHPVPSDYGMILMSGR</sequence>
<dbReference type="RefSeq" id="WP_131905296.1">
    <property type="nucleotide sequence ID" value="NZ_BAAAFU010000004.1"/>
</dbReference>
<name>A0A4V2P8T5_9GAMM</name>
<feature type="domain" description="Carbohydrate-binding" evidence="1">
    <location>
        <begin position="663"/>
        <end position="830"/>
    </location>
</feature>
<dbReference type="EMBL" id="SMFQ01000003">
    <property type="protein sequence ID" value="TCJ86975.1"/>
    <property type="molecule type" value="Genomic_DNA"/>
</dbReference>
<gene>
    <name evidence="2" type="ORF">EV695_1476</name>
</gene>
<protein>
    <submittedName>
        <fullName evidence="2">Carbohydrate binding protein with CBM9 domain</fullName>
    </submittedName>
</protein>
<evidence type="ECO:0000313" key="3">
    <source>
        <dbReference type="Proteomes" id="UP000294887"/>
    </source>
</evidence>
<organism evidence="2 3">
    <name type="scientific">Cocleimonas flava</name>
    <dbReference type="NCBI Taxonomy" id="634765"/>
    <lineage>
        <taxon>Bacteria</taxon>
        <taxon>Pseudomonadati</taxon>
        <taxon>Pseudomonadota</taxon>
        <taxon>Gammaproteobacteria</taxon>
        <taxon>Thiotrichales</taxon>
        <taxon>Thiotrichaceae</taxon>
        <taxon>Cocleimonas</taxon>
    </lineage>
</organism>